<protein>
    <submittedName>
        <fullName evidence="1">Uncharacterized protein</fullName>
    </submittedName>
</protein>
<sequence length="78" mass="8357">MDPRGTATEASKVINKRPPLLLSYEVHASDSEDNQSPLDDDIDEPVFLKHAGTKCGGLSFRRTEPVVGGSIFGDAATK</sequence>
<reference evidence="2" key="1">
    <citation type="journal article" date="2013" name="Science">
        <title>The Amborella genome and the evolution of flowering plants.</title>
        <authorList>
            <consortium name="Amborella Genome Project"/>
        </authorList>
    </citation>
    <scope>NUCLEOTIDE SEQUENCE [LARGE SCALE GENOMIC DNA]</scope>
</reference>
<organism evidence="1 2">
    <name type="scientific">Amborella trichopoda</name>
    <dbReference type="NCBI Taxonomy" id="13333"/>
    <lineage>
        <taxon>Eukaryota</taxon>
        <taxon>Viridiplantae</taxon>
        <taxon>Streptophyta</taxon>
        <taxon>Embryophyta</taxon>
        <taxon>Tracheophyta</taxon>
        <taxon>Spermatophyta</taxon>
        <taxon>Magnoliopsida</taxon>
        <taxon>Amborellales</taxon>
        <taxon>Amborellaceae</taxon>
        <taxon>Amborella</taxon>
    </lineage>
</organism>
<dbReference type="HOGENOM" id="CLU_2625262_0_0_1"/>
<proteinExistence type="predicted"/>
<evidence type="ECO:0000313" key="2">
    <source>
        <dbReference type="Proteomes" id="UP000017836"/>
    </source>
</evidence>
<keyword evidence="2" id="KW-1185">Reference proteome</keyword>
<accession>U5CX68</accession>
<gene>
    <name evidence="1" type="ORF">AMTR_s00046p00029020</name>
</gene>
<dbReference type="Proteomes" id="UP000017836">
    <property type="component" value="Unassembled WGS sequence"/>
</dbReference>
<dbReference type="Gramene" id="ERN17931">
    <property type="protein sequence ID" value="ERN17931"/>
    <property type="gene ID" value="AMTR_s00046p00029020"/>
</dbReference>
<dbReference type="AlphaFoldDB" id="U5CX68"/>
<dbReference type="EMBL" id="KI392290">
    <property type="protein sequence ID" value="ERN17931.1"/>
    <property type="molecule type" value="Genomic_DNA"/>
</dbReference>
<evidence type="ECO:0000313" key="1">
    <source>
        <dbReference type="EMBL" id="ERN17931.1"/>
    </source>
</evidence>
<name>U5CX68_AMBTC</name>